<dbReference type="AlphaFoldDB" id="A0A8S3YQI6"/>
<protein>
    <submittedName>
        <fullName evidence="1">Uncharacterized protein</fullName>
    </submittedName>
</protein>
<gene>
    <name evidence="1" type="ORF">CUNI_LOCUS3340</name>
</gene>
<comment type="caution">
    <text evidence="1">The sequence shown here is derived from an EMBL/GenBank/DDBJ whole genome shotgun (WGS) entry which is preliminary data.</text>
</comment>
<evidence type="ECO:0000313" key="2">
    <source>
        <dbReference type="Proteomes" id="UP000678393"/>
    </source>
</evidence>
<dbReference type="Proteomes" id="UP000678393">
    <property type="component" value="Unassembled WGS sequence"/>
</dbReference>
<accession>A0A8S3YQI6</accession>
<dbReference type="EMBL" id="CAJHNH020000454">
    <property type="protein sequence ID" value="CAG5117782.1"/>
    <property type="molecule type" value="Genomic_DNA"/>
</dbReference>
<reference evidence="1" key="1">
    <citation type="submission" date="2021-04" db="EMBL/GenBank/DDBJ databases">
        <authorList>
            <consortium name="Molecular Ecology Group"/>
        </authorList>
    </citation>
    <scope>NUCLEOTIDE SEQUENCE</scope>
</reference>
<organism evidence="1 2">
    <name type="scientific">Candidula unifasciata</name>
    <dbReference type="NCBI Taxonomy" id="100452"/>
    <lineage>
        <taxon>Eukaryota</taxon>
        <taxon>Metazoa</taxon>
        <taxon>Spiralia</taxon>
        <taxon>Lophotrochozoa</taxon>
        <taxon>Mollusca</taxon>
        <taxon>Gastropoda</taxon>
        <taxon>Heterobranchia</taxon>
        <taxon>Euthyneura</taxon>
        <taxon>Panpulmonata</taxon>
        <taxon>Eupulmonata</taxon>
        <taxon>Stylommatophora</taxon>
        <taxon>Helicina</taxon>
        <taxon>Helicoidea</taxon>
        <taxon>Geomitridae</taxon>
        <taxon>Candidula</taxon>
    </lineage>
</organism>
<sequence>MVICSSVYLCCVLHVLQQQHNFLPLVDNAACKMLCFWYHISDVNPERCTLRYYISGVNIECWNERQG</sequence>
<proteinExistence type="predicted"/>
<keyword evidence="2" id="KW-1185">Reference proteome</keyword>
<evidence type="ECO:0000313" key="1">
    <source>
        <dbReference type="EMBL" id="CAG5117782.1"/>
    </source>
</evidence>
<name>A0A8S3YQI6_9EUPU</name>